<dbReference type="Gene3D" id="1.20.1070.10">
    <property type="entry name" value="Rhodopsin 7-helix transmembrane proteins"/>
    <property type="match status" value="1"/>
</dbReference>
<evidence type="ECO:0000256" key="8">
    <source>
        <dbReference type="RuleBase" id="RU000688"/>
    </source>
</evidence>
<evidence type="ECO:0000256" key="4">
    <source>
        <dbReference type="ARBA" id="ARBA00023040"/>
    </source>
</evidence>
<dbReference type="GO" id="GO:0004930">
    <property type="term" value="F:G protein-coupled receptor activity"/>
    <property type="evidence" value="ECO:0007669"/>
    <property type="project" value="UniProtKB-KW"/>
</dbReference>
<organism evidence="11">
    <name type="scientific">Oikopleura dioica</name>
    <name type="common">Tunicate</name>
    <dbReference type="NCBI Taxonomy" id="34765"/>
    <lineage>
        <taxon>Eukaryota</taxon>
        <taxon>Metazoa</taxon>
        <taxon>Chordata</taxon>
        <taxon>Tunicata</taxon>
        <taxon>Appendicularia</taxon>
        <taxon>Copelata</taxon>
        <taxon>Oikopleuridae</taxon>
        <taxon>Oikopleura</taxon>
    </lineage>
</organism>
<dbReference type="AlphaFoldDB" id="E4XQR5"/>
<keyword evidence="3 9" id="KW-1133">Transmembrane helix</keyword>
<dbReference type="PROSITE" id="PS00237">
    <property type="entry name" value="G_PROTEIN_RECEP_F1_1"/>
    <property type="match status" value="1"/>
</dbReference>
<accession>E4XQR5</accession>
<dbReference type="Proteomes" id="UP000001307">
    <property type="component" value="Unassembled WGS sequence"/>
</dbReference>
<proteinExistence type="inferred from homology"/>
<keyword evidence="5 9" id="KW-0472">Membrane</keyword>
<evidence type="ECO:0000256" key="6">
    <source>
        <dbReference type="ARBA" id="ARBA00023170"/>
    </source>
</evidence>
<evidence type="ECO:0000256" key="1">
    <source>
        <dbReference type="ARBA" id="ARBA00004141"/>
    </source>
</evidence>
<keyword evidence="4 8" id="KW-0297">G-protein coupled receptor</keyword>
<feature type="transmembrane region" description="Helical" evidence="9">
    <location>
        <begin position="6"/>
        <end position="29"/>
    </location>
</feature>
<dbReference type="InParanoid" id="E4XQR5"/>
<dbReference type="GO" id="GO:0005886">
    <property type="term" value="C:plasma membrane"/>
    <property type="evidence" value="ECO:0007669"/>
    <property type="project" value="TreeGrafter"/>
</dbReference>
<evidence type="ECO:0000256" key="9">
    <source>
        <dbReference type="SAM" id="Phobius"/>
    </source>
</evidence>
<evidence type="ECO:0000256" key="3">
    <source>
        <dbReference type="ARBA" id="ARBA00022989"/>
    </source>
</evidence>
<dbReference type="SUPFAM" id="SSF81321">
    <property type="entry name" value="Family A G protein-coupled receptor-like"/>
    <property type="match status" value="1"/>
</dbReference>
<feature type="transmembrane region" description="Helical" evidence="9">
    <location>
        <begin position="166"/>
        <end position="192"/>
    </location>
</feature>
<dbReference type="PANTHER" id="PTHR45695:SF9">
    <property type="entry name" value="LEUCOKININ RECEPTOR"/>
    <property type="match status" value="1"/>
</dbReference>
<feature type="domain" description="G-protein coupled receptors family 1 profile" evidence="10">
    <location>
        <begin position="1"/>
        <end position="225"/>
    </location>
</feature>
<feature type="transmembrane region" description="Helical" evidence="9">
    <location>
        <begin position="116"/>
        <end position="145"/>
    </location>
</feature>
<dbReference type="Pfam" id="PF00001">
    <property type="entry name" value="7tm_1"/>
    <property type="match status" value="1"/>
</dbReference>
<comment type="subcellular location">
    <subcellularLocation>
        <location evidence="1">Membrane</location>
        <topology evidence="1">Multi-pass membrane protein</topology>
    </subcellularLocation>
</comment>
<evidence type="ECO:0000313" key="11">
    <source>
        <dbReference type="EMBL" id="CBY12151.1"/>
    </source>
</evidence>
<evidence type="ECO:0000256" key="7">
    <source>
        <dbReference type="ARBA" id="ARBA00023224"/>
    </source>
</evidence>
<dbReference type="EMBL" id="FN653108">
    <property type="protein sequence ID" value="CBY12151.1"/>
    <property type="molecule type" value="Genomic_DNA"/>
</dbReference>
<evidence type="ECO:0000256" key="5">
    <source>
        <dbReference type="ARBA" id="ARBA00023136"/>
    </source>
</evidence>
<evidence type="ECO:0000256" key="2">
    <source>
        <dbReference type="ARBA" id="ARBA00022692"/>
    </source>
</evidence>
<dbReference type="PROSITE" id="PS50262">
    <property type="entry name" value="G_PROTEIN_RECEP_F1_2"/>
    <property type="match status" value="1"/>
</dbReference>
<name>E4XQR5_OIKDI</name>
<comment type="similarity">
    <text evidence="8">Belongs to the G-protein coupled receptor 1 family.</text>
</comment>
<reference evidence="11" key="1">
    <citation type="journal article" date="2010" name="Science">
        <title>Plasticity of animal genome architecture unmasked by rapid evolution of a pelagic tunicate.</title>
        <authorList>
            <person name="Denoeud F."/>
            <person name="Henriet S."/>
            <person name="Mungpakdee S."/>
            <person name="Aury J.M."/>
            <person name="Da Silva C."/>
            <person name="Brinkmann H."/>
            <person name="Mikhaleva J."/>
            <person name="Olsen L.C."/>
            <person name="Jubin C."/>
            <person name="Canestro C."/>
            <person name="Bouquet J.M."/>
            <person name="Danks G."/>
            <person name="Poulain J."/>
            <person name="Campsteijn C."/>
            <person name="Adamski M."/>
            <person name="Cross I."/>
            <person name="Yadetie F."/>
            <person name="Muffato M."/>
            <person name="Louis A."/>
            <person name="Butcher S."/>
            <person name="Tsagkogeorga G."/>
            <person name="Konrad A."/>
            <person name="Singh S."/>
            <person name="Jensen M.F."/>
            <person name="Cong E.H."/>
            <person name="Eikeseth-Otteraa H."/>
            <person name="Noel B."/>
            <person name="Anthouard V."/>
            <person name="Porcel B.M."/>
            <person name="Kachouri-Lafond R."/>
            <person name="Nishino A."/>
            <person name="Ugolini M."/>
            <person name="Chourrout P."/>
            <person name="Nishida H."/>
            <person name="Aasland R."/>
            <person name="Huzurbazar S."/>
            <person name="Westhof E."/>
            <person name="Delsuc F."/>
            <person name="Lehrach H."/>
            <person name="Reinhardt R."/>
            <person name="Weissenbach J."/>
            <person name="Roy S.W."/>
            <person name="Artiguenave F."/>
            <person name="Postlethwait J.H."/>
            <person name="Manak J.R."/>
            <person name="Thompson E.M."/>
            <person name="Jaillon O."/>
            <person name="Du Pasquier L."/>
            <person name="Boudinot P."/>
            <person name="Liberles D.A."/>
            <person name="Volff J.N."/>
            <person name="Philippe H."/>
            <person name="Lenhard B."/>
            <person name="Roest Crollius H."/>
            <person name="Wincker P."/>
            <person name="Chourrout D."/>
        </authorList>
    </citation>
    <scope>NUCLEOTIDE SEQUENCE [LARGE SCALE GENOMIC DNA]</scope>
</reference>
<dbReference type="PANTHER" id="PTHR45695">
    <property type="entry name" value="LEUCOKININ RECEPTOR-RELATED"/>
    <property type="match status" value="1"/>
</dbReference>
<protein>
    <recommendedName>
        <fullName evidence="10">G-protein coupled receptors family 1 profile domain-containing protein</fullName>
    </recommendedName>
</protein>
<sequence length="329" mass="37180">METLTPFIICLSIFSLAAIAFDRCVHLVSHTLSRISIKNHYFLFGMVWIFSIALTVPQIMMTEMHEKYECRVVFSKYSEAECSEIHENDNLNNHPSCSTLNATQSLCQQPKTPYQIYFFIVYAVLGFLAPMLIIAISYILILWSIVKSQVRLGKLGQSNKETDTHVNLMIGSLFITAIILLGPYIIYMLVLVMSPENMADPTCRNFKDTAEIMVYLTPIANAIMYSFCGKKFRTTLADTICCRNRRGLKTRSFTLTTRTGQSSRNQWNSHTIHSENQLFASEPSLAAENRSTKAASKSLLKKNSDEGSLLKIKSSNEPMMVPNEYASLS</sequence>
<keyword evidence="12" id="KW-1185">Reference proteome</keyword>
<evidence type="ECO:0000259" key="10">
    <source>
        <dbReference type="PROSITE" id="PS50262"/>
    </source>
</evidence>
<gene>
    <name evidence="11" type="ORF">GSOID_T00018024001</name>
</gene>
<dbReference type="InterPro" id="IPR000276">
    <property type="entry name" value="GPCR_Rhodpsn"/>
</dbReference>
<feature type="transmembrane region" description="Helical" evidence="9">
    <location>
        <begin position="212"/>
        <end position="228"/>
    </location>
</feature>
<keyword evidence="2 8" id="KW-0812">Transmembrane</keyword>
<keyword evidence="7 8" id="KW-0807">Transducer</keyword>
<feature type="transmembrane region" description="Helical" evidence="9">
    <location>
        <begin position="41"/>
        <end position="60"/>
    </location>
</feature>
<dbReference type="OrthoDB" id="2101615at2759"/>
<evidence type="ECO:0000313" key="12">
    <source>
        <dbReference type="Proteomes" id="UP000001307"/>
    </source>
</evidence>
<dbReference type="InterPro" id="IPR017452">
    <property type="entry name" value="GPCR_Rhodpsn_7TM"/>
</dbReference>
<dbReference type="PRINTS" id="PR00237">
    <property type="entry name" value="GPCRRHODOPSN"/>
</dbReference>
<keyword evidence="6 8" id="KW-0675">Receptor</keyword>
<dbReference type="CDD" id="cd00637">
    <property type="entry name" value="7tm_classA_rhodopsin-like"/>
    <property type="match status" value="1"/>
</dbReference>